<dbReference type="Pfam" id="PF14375">
    <property type="entry name" value="Cys_rich_CWC"/>
    <property type="match status" value="1"/>
</dbReference>
<dbReference type="Proteomes" id="UP001596143">
    <property type="component" value="Unassembled WGS sequence"/>
</dbReference>
<gene>
    <name evidence="1" type="ORF">ACFPTR_02815</name>
</gene>
<keyword evidence="2" id="KW-1185">Reference proteome</keyword>
<sequence length="65" mass="7634">MANVICPICHHANHCEAGENKQCWCTEEEFPKKIFDLVPEESLYKHCICKNCLTEFKEKEFLENS</sequence>
<comment type="caution">
    <text evidence="1">The sequence shown here is derived from an EMBL/GenBank/DDBJ whole genome shotgun (WGS) entry which is preliminary data.</text>
</comment>
<proteinExistence type="predicted"/>
<dbReference type="RefSeq" id="WP_270896317.1">
    <property type="nucleotide sequence ID" value="NZ_JBHSPF010000015.1"/>
</dbReference>
<evidence type="ECO:0000313" key="1">
    <source>
        <dbReference type="EMBL" id="MFC5627825.1"/>
    </source>
</evidence>
<accession>A0ABW0U2X4</accession>
<protein>
    <submittedName>
        <fullName evidence="1">Cysteine-rich CWC family protein</fullName>
    </submittedName>
</protein>
<name>A0ABW0U2X4_9BACI</name>
<organism evidence="1 2">
    <name type="scientific">Aliibacillus thermotolerans</name>
    <dbReference type="NCBI Taxonomy" id="1834418"/>
    <lineage>
        <taxon>Bacteria</taxon>
        <taxon>Bacillati</taxon>
        <taxon>Bacillota</taxon>
        <taxon>Bacilli</taxon>
        <taxon>Bacillales</taxon>
        <taxon>Bacillaceae</taxon>
        <taxon>Aliibacillus</taxon>
    </lineage>
</organism>
<evidence type="ECO:0000313" key="2">
    <source>
        <dbReference type="Proteomes" id="UP001596143"/>
    </source>
</evidence>
<reference evidence="2" key="1">
    <citation type="journal article" date="2019" name="Int. J. Syst. Evol. Microbiol.">
        <title>The Global Catalogue of Microorganisms (GCM) 10K type strain sequencing project: providing services to taxonomists for standard genome sequencing and annotation.</title>
        <authorList>
            <consortium name="The Broad Institute Genomics Platform"/>
            <consortium name="The Broad Institute Genome Sequencing Center for Infectious Disease"/>
            <person name="Wu L."/>
            <person name="Ma J."/>
        </authorList>
    </citation>
    <scope>NUCLEOTIDE SEQUENCE [LARGE SCALE GENOMIC DNA]</scope>
    <source>
        <strain evidence="2">CGMCC 1.15790</strain>
    </source>
</reference>
<dbReference type="EMBL" id="JBHSPF010000015">
    <property type="protein sequence ID" value="MFC5627825.1"/>
    <property type="molecule type" value="Genomic_DNA"/>
</dbReference>
<dbReference type="InterPro" id="IPR032720">
    <property type="entry name" value="Cys_rich_CWC"/>
</dbReference>